<dbReference type="PANTHER" id="PTHR43401:SF2">
    <property type="entry name" value="L-THREONINE 3-DEHYDROGENASE"/>
    <property type="match status" value="1"/>
</dbReference>
<dbReference type="PANTHER" id="PTHR43401">
    <property type="entry name" value="L-THREONINE 3-DEHYDROGENASE"/>
    <property type="match status" value="1"/>
</dbReference>
<dbReference type="SUPFAM" id="SSF50129">
    <property type="entry name" value="GroES-like"/>
    <property type="match status" value="1"/>
</dbReference>
<evidence type="ECO:0000313" key="7">
    <source>
        <dbReference type="Proteomes" id="UP000568839"/>
    </source>
</evidence>
<dbReference type="Pfam" id="PF00107">
    <property type="entry name" value="ADH_zinc_N"/>
    <property type="match status" value="1"/>
</dbReference>
<name>A0A841PMF7_9BACL</name>
<dbReference type="InterPro" id="IPR013154">
    <property type="entry name" value="ADH-like_N"/>
</dbReference>
<dbReference type="GO" id="GO:0003939">
    <property type="term" value="F:L-iditol 2-dehydrogenase (NAD+) activity"/>
    <property type="evidence" value="ECO:0007669"/>
    <property type="project" value="UniProtKB-EC"/>
</dbReference>
<protein>
    <submittedName>
        <fullName evidence="6">L-iditol 2-dehydrogenase</fullName>
        <ecNumber evidence="6">1.1.1.14</ecNumber>
    </submittedName>
</protein>
<dbReference type="EMBL" id="JACHHJ010000002">
    <property type="protein sequence ID" value="MBB6449940.1"/>
    <property type="molecule type" value="Genomic_DNA"/>
</dbReference>
<keyword evidence="2 4" id="KW-0862">Zinc</keyword>
<dbReference type="AlphaFoldDB" id="A0A841PMF7"/>
<dbReference type="EC" id="1.1.1.14" evidence="6"/>
<keyword evidence="7" id="KW-1185">Reference proteome</keyword>
<dbReference type="InterPro" id="IPR020843">
    <property type="entry name" value="ER"/>
</dbReference>
<dbReference type="PROSITE" id="PS00059">
    <property type="entry name" value="ADH_ZINC"/>
    <property type="match status" value="1"/>
</dbReference>
<evidence type="ECO:0000256" key="3">
    <source>
        <dbReference type="ARBA" id="ARBA00023002"/>
    </source>
</evidence>
<comment type="caution">
    <text evidence="6">The sequence shown here is derived from an EMBL/GenBank/DDBJ whole genome shotgun (WGS) entry which is preliminary data.</text>
</comment>
<keyword evidence="1 4" id="KW-0479">Metal-binding</keyword>
<feature type="domain" description="Enoyl reductase (ER)" evidence="5">
    <location>
        <begin position="9"/>
        <end position="312"/>
    </location>
</feature>
<dbReference type="Gene3D" id="3.90.180.10">
    <property type="entry name" value="Medium-chain alcohol dehydrogenases, catalytic domain"/>
    <property type="match status" value="1"/>
</dbReference>
<organism evidence="6 7">
    <name type="scientific">Geomicrobium halophilum</name>
    <dbReference type="NCBI Taxonomy" id="549000"/>
    <lineage>
        <taxon>Bacteria</taxon>
        <taxon>Bacillati</taxon>
        <taxon>Bacillota</taxon>
        <taxon>Bacilli</taxon>
        <taxon>Bacillales</taxon>
        <taxon>Geomicrobium</taxon>
    </lineage>
</organism>
<dbReference type="InterPro" id="IPR050129">
    <property type="entry name" value="Zn_alcohol_dh"/>
</dbReference>
<sequence>MMKSLNLYGKQDIRFEQSSVPVLEQSEDVIIKVKAVGICGSDISRFNKLGPYVEGMTFGHEFAGEVVEVGTTVGHVKVGDRVAVCPTFYCGKCENCKKGELSRCEKLTVIGARHPGSYAEYVKLPAENILPIPANVDYDTAALVEPSAVVAHGFYRTSIQPGAEVAITGCGSIGLLAIQWAKIFGAKKVYAIDIDDSKLQVAKEIGADVLINSKEKDPQPLIEEYTNGLGVELVIESAGSPVTSAQVLALPKKGGEVVFMGIPYADINIERFYFEKIVRNELTVLGSWNAISSPFPGKEWTSTIHYMSTGQLNIKPMISHRLQLEEGPKIFSKILNREGNFVKVLFYPELG</sequence>
<evidence type="ECO:0000259" key="5">
    <source>
        <dbReference type="SMART" id="SM00829"/>
    </source>
</evidence>
<comment type="similarity">
    <text evidence="4">Belongs to the zinc-containing alcohol dehydrogenase family.</text>
</comment>
<dbReference type="Pfam" id="PF08240">
    <property type="entry name" value="ADH_N"/>
    <property type="match status" value="1"/>
</dbReference>
<proteinExistence type="inferred from homology"/>
<reference evidence="6 7" key="1">
    <citation type="submission" date="2020-08" db="EMBL/GenBank/DDBJ databases">
        <title>Genomic Encyclopedia of Type Strains, Phase IV (KMG-IV): sequencing the most valuable type-strain genomes for metagenomic binning, comparative biology and taxonomic classification.</title>
        <authorList>
            <person name="Goeker M."/>
        </authorList>
    </citation>
    <scope>NUCLEOTIDE SEQUENCE [LARGE SCALE GENOMIC DNA]</scope>
    <source>
        <strain evidence="6 7">DSM 21769</strain>
    </source>
</reference>
<evidence type="ECO:0000256" key="1">
    <source>
        <dbReference type="ARBA" id="ARBA00022723"/>
    </source>
</evidence>
<dbReference type="GO" id="GO:0008270">
    <property type="term" value="F:zinc ion binding"/>
    <property type="evidence" value="ECO:0007669"/>
    <property type="project" value="InterPro"/>
</dbReference>
<dbReference type="CDD" id="cd08236">
    <property type="entry name" value="sugar_DH"/>
    <property type="match status" value="1"/>
</dbReference>
<dbReference type="InterPro" id="IPR002328">
    <property type="entry name" value="ADH_Zn_CS"/>
</dbReference>
<dbReference type="SMART" id="SM00829">
    <property type="entry name" value="PKS_ER"/>
    <property type="match status" value="1"/>
</dbReference>
<dbReference type="SUPFAM" id="SSF51735">
    <property type="entry name" value="NAD(P)-binding Rossmann-fold domains"/>
    <property type="match status" value="1"/>
</dbReference>
<accession>A0A841PMF7</accession>
<dbReference type="InterPro" id="IPR011032">
    <property type="entry name" value="GroES-like_sf"/>
</dbReference>
<evidence type="ECO:0000313" key="6">
    <source>
        <dbReference type="EMBL" id="MBB6449940.1"/>
    </source>
</evidence>
<keyword evidence="3 6" id="KW-0560">Oxidoreductase</keyword>
<comment type="cofactor">
    <cofactor evidence="4">
        <name>Zn(2+)</name>
        <dbReference type="ChEBI" id="CHEBI:29105"/>
    </cofactor>
</comment>
<dbReference type="Gene3D" id="3.40.50.720">
    <property type="entry name" value="NAD(P)-binding Rossmann-like Domain"/>
    <property type="match status" value="1"/>
</dbReference>
<evidence type="ECO:0000256" key="2">
    <source>
        <dbReference type="ARBA" id="ARBA00022833"/>
    </source>
</evidence>
<gene>
    <name evidence="6" type="ORF">HNR44_001918</name>
</gene>
<evidence type="ECO:0000256" key="4">
    <source>
        <dbReference type="RuleBase" id="RU361277"/>
    </source>
</evidence>
<dbReference type="InterPro" id="IPR013149">
    <property type="entry name" value="ADH-like_C"/>
</dbReference>
<dbReference type="Proteomes" id="UP000568839">
    <property type="component" value="Unassembled WGS sequence"/>
</dbReference>
<dbReference type="InterPro" id="IPR036291">
    <property type="entry name" value="NAD(P)-bd_dom_sf"/>
</dbReference>